<gene>
    <name evidence="2" type="ORF">GE061_020236</name>
</gene>
<feature type="region of interest" description="Disordered" evidence="1">
    <location>
        <begin position="140"/>
        <end position="191"/>
    </location>
</feature>
<dbReference type="AlphaFoldDB" id="A0A8S9WNI8"/>
<protein>
    <submittedName>
        <fullName evidence="2">Uncharacterized protein</fullName>
    </submittedName>
</protein>
<reference evidence="2" key="1">
    <citation type="journal article" date="2021" name="Mol. Ecol. Resour.">
        <title>Apolygus lucorum genome provides insights into omnivorousness and mesophyll feeding.</title>
        <authorList>
            <person name="Liu Y."/>
            <person name="Liu H."/>
            <person name="Wang H."/>
            <person name="Huang T."/>
            <person name="Liu B."/>
            <person name="Yang B."/>
            <person name="Yin L."/>
            <person name="Li B."/>
            <person name="Zhang Y."/>
            <person name="Zhang S."/>
            <person name="Jiang F."/>
            <person name="Zhang X."/>
            <person name="Ren Y."/>
            <person name="Wang B."/>
            <person name="Wang S."/>
            <person name="Lu Y."/>
            <person name="Wu K."/>
            <person name="Fan W."/>
            <person name="Wang G."/>
        </authorList>
    </citation>
    <scope>NUCLEOTIDE SEQUENCE</scope>
    <source>
        <strain evidence="2">12Hb</strain>
    </source>
</reference>
<proteinExistence type="predicted"/>
<accession>A0A8S9WNI8</accession>
<organism evidence="2 3">
    <name type="scientific">Apolygus lucorum</name>
    <name type="common">Small green plant bug</name>
    <name type="synonym">Lygocoris lucorum</name>
    <dbReference type="NCBI Taxonomy" id="248454"/>
    <lineage>
        <taxon>Eukaryota</taxon>
        <taxon>Metazoa</taxon>
        <taxon>Ecdysozoa</taxon>
        <taxon>Arthropoda</taxon>
        <taxon>Hexapoda</taxon>
        <taxon>Insecta</taxon>
        <taxon>Pterygota</taxon>
        <taxon>Neoptera</taxon>
        <taxon>Paraneoptera</taxon>
        <taxon>Hemiptera</taxon>
        <taxon>Heteroptera</taxon>
        <taxon>Panheteroptera</taxon>
        <taxon>Cimicomorpha</taxon>
        <taxon>Miridae</taxon>
        <taxon>Mirini</taxon>
        <taxon>Apolygus</taxon>
    </lineage>
</organism>
<dbReference type="Proteomes" id="UP000466442">
    <property type="component" value="Unassembled WGS sequence"/>
</dbReference>
<evidence type="ECO:0000256" key="1">
    <source>
        <dbReference type="SAM" id="MobiDB-lite"/>
    </source>
</evidence>
<sequence>MVLIQRFSGVKCLYAESCFLPSNPSSSPSSSANDRGRLTFIWRKHRIIIDQKEFNEIYPQLRDRIPLILNANKKKRIDLVVIFSTERMAMSTINSKNGVRRSLGIYLRSIPLNLIPFSRPELQVFYNLLPEIHALVNRNCEEKEEEEDRKDAESQPAVPPQEEEEEEGEKNQKADIMYSPLSPQNAYDRGE</sequence>
<evidence type="ECO:0000313" key="3">
    <source>
        <dbReference type="Proteomes" id="UP000466442"/>
    </source>
</evidence>
<comment type="caution">
    <text evidence="2">The sequence shown here is derived from an EMBL/GenBank/DDBJ whole genome shotgun (WGS) entry which is preliminary data.</text>
</comment>
<keyword evidence="3" id="KW-1185">Reference proteome</keyword>
<evidence type="ECO:0000313" key="2">
    <source>
        <dbReference type="EMBL" id="KAF6197406.1"/>
    </source>
</evidence>
<dbReference type="EMBL" id="WIXP02000075">
    <property type="protein sequence ID" value="KAF6197406.1"/>
    <property type="molecule type" value="Genomic_DNA"/>
</dbReference>
<name>A0A8S9WNI8_APOLU</name>